<keyword evidence="8 9" id="KW-0472">Membrane</keyword>
<dbReference type="GO" id="GO:0005886">
    <property type="term" value="C:plasma membrane"/>
    <property type="evidence" value="ECO:0007669"/>
    <property type="project" value="UniProtKB-SubCell"/>
</dbReference>
<evidence type="ECO:0000256" key="10">
    <source>
        <dbReference type="RuleBase" id="RU004181"/>
    </source>
</evidence>
<dbReference type="PRINTS" id="PR00781">
    <property type="entry name" value="LIPOSIGPTASE"/>
</dbReference>
<dbReference type="PANTHER" id="PTHR33695">
    <property type="entry name" value="LIPOPROTEIN SIGNAL PEPTIDASE"/>
    <property type="match status" value="1"/>
</dbReference>
<name>A0A2P6MB19_9GAMM</name>
<feature type="active site" evidence="9">
    <location>
        <position position="150"/>
    </location>
</feature>
<dbReference type="Pfam" id="PF01252">
    <property type="entry name" value="Peptidase_A8"/>
    <property type="match status" value="1"/>
</dbReference>
<evidence type="ECO:0000256" key="1">
    <source>
        <dbReference type="ARBA" id="ARBA00006139"/>
    </source>
</evidence>
<keyword evidence="4 9" id="KW-0812">Transmembrane</keyword>
<comment type="caution">
    <text evidence="9">Lacks conserved residue(s) required for the propagation of feature annotation.</text>
</comment>
<evidence type="ECO:0000313" key="11">
    <source>
        <dbReference type="EMBL" id="PRH83191.1"/>
    </source>
</evidence>
<evidence type="ECO:0000256" key="8">
    <source>
        <dbReference type="ARBA" id="ARBA00023136"/>
    </source>
</evidence>
<dbReference type="Proteomes" id="UP000241736">
    <property type="component" value="Unassembled WGS sequence"/>
</dbReference>
<evidence type="ECO:0000256" key="5">
    <source>
        <dbReference type="ARBA" id="ARBA00022750"/>
    </source>
</evidence>
<evidence type="ECO:0000256" key="2">
    <source>
        <dbReference type="ARBA" id="ARBA00022475"/>
    </source>
</evidence>
<dbReference type="NCBIfam" id="TIGR00077">
    <property type="entry name" value="lspA"/>
    <property type="match status" value="1"/>
</dbReference>
<feature type="transmembrane region" description="Helical" evidence="9">
    <location>
        <begin position="159"/>
        <end position="184"/>
    </location>
</feature>
<evidence type="ECO:0000256" key="7">
    <source>
        <dbReference type="ARBA" id="ARBA00022989"/>
    </source>
</evidence>
<keyword evidence="7 9" id="KW-1133">Transmembrane helix</keyword>
<keyword evidence="11" id="KW-0449">Lipoprotein</keyword>
<comment type="pathway">
    <text evidence="9">Protein modification; lipoprotein biosynthesis (signal peptide cleavage).</text>
</comment>
<comment type="function">
    <text evidence="9">This protein specifically catalyzes the removal of signal peptides from prolipoproteins.</text>
</comment>
<feature type="transmembrane region" description="Helical" evidence="9">
    <location>
        <begin position="121"/>
        <end position="139"/>
    </location>
</feature>
<feature type="active site" evidence="9">
    <location>
        <position position="168"/>
    </location>
</feature>
<dbReference type="UniPathway" id="UPA00665"/>
<dbReference type="EMBL" id="PVLF01000003">
    <property type="protein sequence ID" value="PRH83191.1"/>
    <property type="molecule type" value="Genomic_DNA"/>
</dbReference>
<dbReference type="PANTHER" id="PTHR33695:SF1">
    <property type="entry name" value="LIPOPROTEIN SIGNAL PEPTIDASE"/>
    <property type="match status" value="1"/>
</dbReference>
<evidence type="ECO:0000256" key="3">
    <source>
        <dbReference type="ARBA" id="ARBA00022670"/>
    </source>
</evidence>
<feature type="transmembrane region" description="Helical" evidence="9">
    <location>
        <begin position="94"/>
        <end position="114"/>
    </location>
</feature>
<dbReference type="GO" id="GO:0006508">
    <property type="term" value="P:proteolysis"/>
    <property type="evidence" value="ECO:0007669"/>
    <property type="project" value="UniProtKB-KW"/>
</dbReference>
<dbReference type="OrthoDB" id="9810259at2"/>
<keyword evidence="5 9" id="KW-0064">Aspartyl protease</keyword>
<reference evidence="11 12" key="1">
    <citation type="submission" date="2018-03" db="EMBL/GenBank/DDBJ databases">
        <title>Arenimonas caeni sp. nov., isolated from activated sludge.</title>
        <authorList>
            <person name="Liu H."/>
        </authorList>
    </citation>
    <scope>NUCLEOTIDE SEQUENCE [LARGE SCALE GENOMIC DNA]</scope>
    <source>
        <strain evidence="12">z29</strain>
    </source>
</reference>
<dbReference type="EC" id="3.4.23.36" evidence="9"/>
<evidence type="ECO:0000256" key="4">
    <source>
        <dbReference type="ARBA" id="ARBA00022692"/>
    </source>
</evidence>
<evidence type="ECO:0000256" key="6">
    <source>
        <dbReference type="ARBA" id="ARBA00022801"/>
    </source>
</evidence>
<organism evidence="11 12">
    <name type="scientific">Arenimonas caeni</name>
    <dbReference type="NCBI Taxonomy" id="2058085"/>
    <lineage>
        <taxon>Bacteria</taxon>
        <taxon>Pseudomonadati</taxon>
        <taxon>Pseudomonadota</taxon>
        <taxon>Gammaproteobacteria</taxon>
        <taxon>Lysobacterales</taxon>
        <taxon>Lysobacteraceae</taxon>
        <taxon>Arenimonas</taxon>
    </lineage>
</organism>
<comment type="subcellular location">
    <subcellularLocation>
        <location evidence="9">Cell membrane</location>
        <topology evidence="9">Multi-pass membrane protein</topology>
    </subcellularLocation>
</comment>
<dbReference type="GO" id="GO:0004190">
    <property type="term" value="F:aspartic-type endopeptidase activity"/>
    <property type="evidence" value="ECO:0007669"/>
    <property type="project" value="UniProtKB-UniRule"/>
</dbReference>
<dbReference type="AlphaFoldDB" id="A0A2P6MB19"/>
<keyword evidence="12" id="KW-1185">Reference proteome</keyword>
<keyword evidence="3 9" id="KW-0645">Protease</keyword>
<dbReference type="InterPro" id="IPR001872">
    <property type="entry name" value="Peptidase_A8"/>
</dbReference>
<proteinExistence type="inferred from homology"/>
<sequence>MRQPDRLKLDGDALCAGDVCARQGAPGVEGIRTSAFAWLLLSLAVLLLDQATKLWAVTVLPHNVDVAVVEGWWNWSRSYNSGAAFGLLGGAGGWQRPALTALALGVCAFLVYSLRRLPRRSWRLAVPYALVIGGALGNAADRLIRGQVVDFIQWYWRDFFWPTFNVADMAIVIGAVAIAANGLMRPKSSQGQSF</sequence>
<comment type="catalytic activity">
    <reaction evidence="9">
        <text>Release of signal peptides from bacterial membrane prolipoproteins. Hydrolyzes -Xaa-Yaa-Zaa-|-(S,diacylglyceryl)Cys-, in which Xaa is hydrophobic (preferably Leu), and Yaa (Ala or Ser) and Zaa (Gly or Ala) have small, neutral side chains.</text>
        <dbReference type="EC" id="3.4.23.36"/>
    </reaction>
</comment>
<protein>
    <recommendedName>
        <fullName evidence="9">Lipoprotein signal peptidase</fullName>
        <ecNumber evidence="9">3.4.23.36</ecNumber>
    </recommendedName>
    <alternativeName>
        <fullName evidence="9">Prolipoprotein signal peptidase</fullName>
    </alternativeName>
    <alternativeName>
        <fullName evidence="9">Signal peptidase II</fullName>
        <shortName evidence="9">SPase II</shortName>
    </alternativeName>
</protein>
<keyword evidence="6 9" id="KW-0378">Hydrolase</keyword>
<comment type="similarity">
    <text evidence="1 9 10">Belongs to the peptidase A8 family.</text>
</comment>
<evidence type="ECO:0000256" key="9">
    <source>
        <dbReference type="HAMAP-Rule" id="MF_00161"/>
    </source>
</evidence>
<keyword evidence="2 9" id="KW-1003">Cell membrane</keyword>
<comment type="caution">
    <text evidence="11">The sequence shown here is derived from an EMBL/GenBank/DDBJ whole genome shotgun (WGS) entry which is preliminary data.</text>
</comment>
<dbReference type="HAMAP" id="MF_00161">
    <property type="entry name" value="LspA"/>
    <property type="match status" value="1"/>
</dbReference>
<evidence type="ECO:0000313" key="12">
    <source>
        <dbReference type="Proteomes" id="UP000241736"/>
    </source>
</evidence>
<gene>
    <name evidence="9" type="primary">lspA</name>
    <name evidence="11" type="ORF">C6N40_03245</name>
</gene>
<accession>A0A2P6MB19</accession>